<sequence>MSINVLAVIYITIMKPYYLTNIFYFTMNYEYVNIFNTPKYLRKPNTNLFVGIYNNSDTQIGLMDSEYAAPFNILSDNHTILNRLNQNYITKELNYFDDVSYARRINRFAVNLKLLGLDLFLTNSQGNVKKTNNMQQFEILKVKNFETYGNGTLGNNMSQPLDKEYFDEKNLNYSTTNEELQYKFGEKFMVVIKSKVDNTCLESNHSSLFFNICNENNFNQLFELTNDTGAGKIKNVFFIKNYADHLFLSFSKTGEGSATAVDRTFAHAFYVPKRSTFSHGNTHSNLNSVIIDLTASDRIYDKNRDIVMDPSGFYYNRHTGENRIEFYDKKHFKFINENNILRLSDVESTLFTIEQVNANTFKIKDNEMQCLEYVNDKNNINYLSYVFRPCITKDTQLFELISNKQKSIYNTNLQKGSDKEEGVFLQMNDMYLTLIRKPYNIKHNKQESKSYKTDAEKKNDAENTDEYFVSLLKNKTPNAIKLDSELSFSLVFYVNKDNLITTGSTESTSHILSKFYLTQNSENFKYTNIKIKEKCLTKTNSDYFTLEECKNLSTQEFKVVDESFSEKDHFKKNNKEVKIFVHRKRITPKNIEIEKRRKEIENENEECLSDDLNSLYNLVEEINLRHVFKNTGFDKLTDEELERFKGRRIYQMSDDQIQELSDFKVNKQEIEKIRDISRQVQKPVEFFHENAPFYSNKCLFYKKNKLNYGILD</sequence>
<proteinExistence type="predicted"/>
<dbReference type="InterPro" id="IPR035992">
    <property type="entry name" value="Ricin_B-like_lectins"/>
</dbReference>
<name>A0A1W0E4A6_9MICR</name>
<protein>
    <submittedName>
        <fullName evidence="1">Uncharacterized protein</fullName>
    </submittedName>
</protein>
<accession>A0A1W0E4A6</accession>
<dbReference type="EMBL" id="MNPJ01000022">
    <property type="protein sequence ID" value="OQS54085.1"/>
    <property type="molecule type" value="Genomic_DNA"/>
</dbReference>
<dbReference type="SUPFAM" id="SSF50370">
    <property type="entry name" value="Ricin B-like lectins"/>
    <property type="match status" value="1"/>
</dbReference>
<comment type="caution">
    <text evidence="1">The sequence shown here is derived from an EMBL/GenBank/DDBJ whole genome shotgun (WGS) entry which is preliminary data.</text>
</comment>
<evidence type="ECO:0000313" key="2">
    <source>
        <dbReference type="Proteomes" id="UP000192758"/>
    </source>
</evidence>
<gene>
    <name evidence="1" type="ORF">EHP00_1155</name>
</gene>
<organism evidence="1 2">
    <name type="scientific">Ecytonucleospora hepatopenaei</name>
    <dbReference type="NCBI Taxonomy" id="646526"/>
    <lineage>
        <taxon>Eukaryota</taxon>
        <taxon>Fungi</taxon>
        <taxon>Fungi incertae sedis</taxon>
        <taxon>Microsporidia</taxon>
        <taxon>Enterocytozoonidae</taxon>
        <taxon>Ecytonucleospora</taxon>
    </lineage>
</organism>
<evidence type="ECO:0000313" key="1">
    <source>
        <dbReference type="EMBL" id="OQS54085.1"/>
    </source>
</evidence>
<dbReference type="Proteomes" id="UP000192758">
    <property type="component" value="Unassembled WGS sequence"/>
</dbReference>
<dbReference type="VEuPathDB" id="MicrosporidiaDB:EHP00_1155"/>
<reference evidence="1 2" key="1">
    <citation type="journal article" date="2017" name="Environ. Microbiol.">
        <title>Decay of the glycolytic pathway and adaptation to intranuclear parasitism within Enterocytozoonidae microsporidia.</title>
        <authorList>
            <person name="Wiredu Boakye D."/>
            <person name="Jaroenlak P."/>
            <person name="Prachumwat A."/>
            <person name="Williams T.A."/>
            <person name="Bateman K.S."/>
            <person name="Itsathitphaisarn O."/>
            <person name="Sritunyalucksana K."/>
            <person name="Paszkiewicz K.H."/>
            <person name="Moore K.A."/>
            <person name="Stentiford G.D."/>
            <person name="Williams B.A."/>
        </authorList>
    </citation>
    <scope>NUCLEOTIDE SEQUENCE [LARGE SCALE GENOMIC DNA]</scope>
    <source>
        <strain evidence="1 2">TH1</strain>
    </source>
</reference>
<dbReference type="AlphaFoldDB" id="A0A1W0E4A6"/>
<keyword evidence="2" id="KW-1185">Reference proteome</keyword>